<dbReference type="EMBL" id="CP045644">
    <property type="protein sequence ID" value="QFZ87580.1"/>
    <property type="molecule type" value="Genomic_DNA"/>
</dbReference>
<reference evidence="1 2" key="1">
    <citation type="submission" date="2019-10" db="EMBL/GenBank/DDBJ databases">
        <title>Complete genome sequence of Variovorax paradoxus 5C-2.</title>
        <authorList>
            <person name="Gogoleva N.E."/>
            <person name="Balkin A.S."/>
        </authorList>
    </citation>
    <scope>NUCLEOTIDE SEQUENCE [LARGE SCALE GENOMIC DNA]</scope>
    <source>
        <strain evidence="1 2">5C-2</strain>
    </source>
</reference>
<gene>
    <name evidence="1" type="ORF">GFK26_12515</name>
</gene>
<protein>
    <submittedName>
        <fullName evidence="1">Type I restriction endonuclease subunit M</fullName>
    </submittedName>
</protein>
<accession>A0A5Q0MCK8</accession>
<proteinExistence type="predicted"/>
<dbReference type="GO" id="GO:0004519">
    <property type="term" value="F:endonuclease activity"/>
    <property type="evidence" value="ECO:0007669"/>
    <property type="project" value="UniProtKB-KW"/>
</dbReference>
<evidence type="ECO:0000313" key="2">
    <source>
        <dbReference type="Proteomes" id="UP000326780"/>
    </source>
</evidence>
<keyword evidence="1" id="KW-0378">Hydrolase</keyword>
<keyword evidence="1" id="KW-0540">Nuclease</keyword>
<dbReference type="AlphaFoldDB" id="A0A5Q0MCK8"/>
<evidence type="ECO:0000313" key="1">
    <source>
        <dbReference type="EMBL" id="QFZ87580.1"/>
    </source>
</evidence>
<sequence>MFALGRTLATPGAMALLEKHGANPSCLLVRHQSGDWGDVCTDDAASNVMALADGGRIFSVYRLLGAATLERMTEQERRRTPTLWCVTEADQSSTTLLSPDEY</sequence>
<organism evidence="1 2">
    <name type="scientific">Variovorax paradoxus</name>
    <dbReference type="NCBI Taxonomy" id="34073"/>
    <lineage>
        <taxon>Bacteria</taxon>
        <taxon>Pseudomonadati</taxon>
        <taxon>Pseudomonadota</taxon>
        <taxon>Betaproteobacteria</taxon>
        <taxon>Burkholderiales</taxon>
        <taxon>Comamonadaceae</taxon>
        <taxon>Variovorax</taxon>
    </lineage>
</organism>
<dbReference type="Proteomes" id="UP000326780">
    <property type="component" value="Chromosome"/>
</dbReference>
<keyword evidence="1" id="KW-0255">Endonuclease</keyword>
<name>A0A5Q0MCK8_VARPD</name>